<sequence>MLVHKDESAALSAGSPTASSSEPRGERTGFRVQLHWRPAEGPQRISMVARDPPVLHVGPQARRSHKHPRAAQTRVPDEPQCCITKVLGRDPWDLLSPALCLARSREVNTATSPSRSYRQEDHLICIHLSSRLTHSRAAVCPRLSCDILAKQLCPTLFIPPLHSECCAARVDSNERGIHMLCIFE</sequence>
<evidence type="ECO:0000313" key="3">
    <source>
        <dbReference type="Proteomes" id="UP000053257"/>
    </source>
</evidence>
<gene>
    <name evidence="2" type="ORF">PHLGIDRAFT_362807</name>
</gene>
<dbReference type="HOGENOM" id="CLU_1468718_0_0_1"/>
<protein>
    <submittedName>
        <fullName evidence="2">Uncharacterized protein</fullName>
    </submittedName>
</protein>
<proteinExistence type="predicted"/>
<accession>A0A0C3PP88</accession>
<dbReference type="AlphaFoldDB" id="A0A0C3PP88"/>
<feature type="region of interest" description="Disordered" evidence="1">
    <location>
        <begin position="1"/>
        <end position="28"/>
    </location>
</feature>
<evidence type="ECO:0000313" key="2">
    <source>
        <dbReference type="EMBL" id="KIP08723.1"/>
    </source>
</evidence>
<evidence type="ECO:0000256" key="1">
    <source>
        <dbReference type="SAM" id="MobiDB-lite"/>
    </source>
</evidence>
<reference evidence="2 3" key="1">
    <citation type="journal article" date="2014" name="PLoS Genet.">
        <title>Analysis of the Phlebiopsis gigantea genome, transcriptome and secretome provides insight into its pioneer colonization strategies of wood.</title>
        <authorList>
            <person name="Hori C."/>
            <person name="Ishida T."/>
            <person name="Igarashi K."/>
            <person name="Samejima M."/>
            <person name="Suzuki H."/>
            <person name="Master E."/>
            <person name="Ferreira P."/>
            <person name="Ruiz-Duenas F.J."/>
            <person name="Held B."/>
            <person name="Canessa P."/>
            <person name="Larrondo L.F."/>
            <person name="Schmoll M."/>
            <person name="Druzhinina I.S."/>
            <person name="Kubicek C.P."/>
            <person name="Gaskell J.A."/>
            <person name="Kersten P."/>
            <person name="St John F."/>
            <person name="Glasner J."/>
            <person name="Sabat G."/>
            <person name="Splinter BonDurant S."/>
            <person name="Syed K."/>
            <person name="Yadav J."/>
            <person name="Mgbeahuruike A.C."/>
            <person name="Kovalchuk A."/>
            <person name="Asiegbu F.O."/>
            <person name="Lackner G."/>
            <person name="Hoffmeister D."/>
            <person name="Rencoret J."/>
            <person name="Gutierrez A."/>
            <person name="Sun H."/>
            <person name="Lindquist E."/>
            <person name="Barry K."/>
            <person name="Riley R."/>
            <person name="Grigoriev I.V."/>
            <person name="Henrissat B."/>
            <person name="Kues U."/>
            <person name="Berka R.M."/>
            <person name="Martinez A.T."/>
            <person name="Covert S.F."/>
            <person name="Blanchette R.A."/>
            <person name="Cullen D."/>
        </authorList>
    </citation>
    <scope>NUCLEOTIDE SEQUENCE [LARGE SCALE GENOMIC DNA]</scope>
    <source>
        <strain evidence="2 3">11061_1 CR5-6</strain>
    </source>
</reference>
<keyword evidence="3" id="KW-1185">Reference proteome</keyword>
<dbReference type="Proteomes" id="UP000053257">
    <property type="component" value="Unassembled WGS sequence"/>
</dbReference>
<organism evidence="2 3">
    <name type="scientific">Phlebiopsis gigantea (strain 11061_1 CR5-6)</name>
    <name type="common">White-rot fungus</name>
    <name type="synonym">Peniophora gigantea</name>
    <dbReference type="NCBI Taxonomy" id="745531"/>
    <lineage>
        <taxon>Eukaryota</taxon>
        <taxon>Fungi</taxon>
        <taxon>Dikarya</taxon>
        <taxon>Basidiomycota</taxon>
        <taxon>Agaricomycotina</taxon>
        <taxon>Agaricomycetes</taxon>
        <taxon>Polyporales</taxon>
        <taxon>Phanerochaetaceae</taxon>
        <taxon>Phlebiopsis</taxon>
    </lineage>
</organism>
<name>A0A0C3PP88_PHLG1</name>
<dbReference type="EMBL" id="KN840475">
    <property type="protein sequence ID" value="KIP08723.1"/>
    <property type="molecule type" value="Genomic_DNA"/>
</dbReference>